<dbReference type="PANTHER" id="PTHR47219:SF20">
    <property type="entry name" value="TBC1 DOMAIN FAMILY MEMBER 2B"/>
    <property type="match status" value="1"/>
</dbReference>
<feature type="compositionally biased region" description="Polar residues" evidence="2">
    <location>
        <begin position="177"/>
        <end position="206"/>
    </location>
</feature>
<dbReference type="InterPro" id="IPR035969">
    <property type="entry name" value="Rab-GAP_TBC_sf"/>
</dbReference>
<evidence type="ECO:0000259" key="3">
    <source>
        <dbReference type="PROSITE" id="PS50086"/>
    </source>
</evidence>
<dbReference type="FunFam" id="1.10.472.80:FF:000018">
    <property type="entry name" value="TBC1 domain family member 2B"/>
    <property type="match status" value="1"/>
</dbReference>
<dbReference type="GO" id="GO:0031267">
    <property type="term" value="F:small GTPase binding"/>
    <property type="evidence" value="ECO:0007669"/>
    <property type="project" value="TreeGrafter"/>
</dbReference>
<dbReference type="PROSITE" id="PS50086">
    <property type="entry name" value="TBC_RABGAP"/>
    <property type="match status" value="1"/>
</dbReference>
<reference evidence="5" key="1">
    <citation type="submission" date="2020-01" db="EMBL/GenBank/DDBJ databases">
        <title>Draft genome sequence of the Termite Coptotermes fromosanus.</title>
        <authorList>
            <person name="Itakura S."/>
            <person name="Yosikawa Y."/>
            <person name="Umezawa K."/>
        </authorList>
    </citation>
    <scope>NUCLEOTIDE SEQUENCE [LARGE SCALE GENOMIC DNA]</scope>
</reference>
<dbReference type="EMBL" id="BLKM01012994">
    <property type="protein sequence ID" value="GFG38554.1"/>
    <property type="molecule type" value="Genomic_DNA"/>
</dbReference>
<dbReference type="FunFam" id="1.10.8.270:FF:000026">
    <property type="entry name" value="TBC (Tre-2/Bub2/Cdc16) domain family"/>
    <property type="match status" value="1"/>
</dbReference>
<dbReference type="SMART" id="SM00164">
    <property type="entry name" value="TBC"/>
    <property type="match status" value="1"/>
</dbReference>
<keyword evidence="1" id="KW-0175">Coiled coil</keyword>
<dbReference type="Gene3D" id="2.30.29.30">
    <property type="entry name" value="Pleckstrin-homology domain (PH domain)/Phosphotyrosine-binding domain (PTB)"/>
    <property type="match status" value="1"/>
</dbReference>
<organism evidence="4 5">
    <name type="scientific">Coptotermes formosanus</name>
    <name type="common">Formosan subterranean termite</name>
    <dbReference type="NCBI Taxonomy" id="36987"/>
    <lineage>
        <taxon>Eukaryota</taxon>
        <taxon>Metazoa</taxon>
        <taxon>Ecdysozoa</taxon>
        <taxon>Arthropoda</taxon>
        <taxon>Hexapoda</taxon>
        <taxon>Insecta</taxon>
        <taxon>Pterygota</taxon>
        <taxon>Neoptera</taxon>
        <taxon>Polyneoptera</taxon>
        <taxon>Dictyoptera</taxon>
        <taxon>Blattodea</taxon>
        <taxon>Blattoidea</taxon>
        <taxon>Termitoidae</taxon>
        <taxon>Rhinotermitidae</taxon>
        <taxon>Coptotermes</taxon>
    </lineage>
</organism>
<evidence type="ECO:0000256" key="1">
    <source>
        <dbReference type="SAM" id="Coils"/>
    </source>
</evidence>
<gene>
    <name evidence="4" type="ORF">Cfor_01620</name>
</gene>
<dbReference type="SUPFAM" id="SSF50729">
    <property type="entry name" value="PH domain-like"/>
    <property type="match status" value="1"/>
</dbReference>
<dbReference type="Pfam" id="PF00566">
    <property type="entry name" value="RabGAP-TBC"/>
    <property type="match status" value="1"/>
</dbReference>
<keyword evidence="5" id="KW-1185">Reference proteome</keyword>
<evidence type="ECO:0000256" key="2">
    <source>
        <dbReference type="SAM" id="MobiDB-lite"/>
    </source>
</evidence>
<sequence>MSVHVSTNEEGSHIRPRLCGYMVVGWDKVPSKSRWVVLSSDSCKLYVFKTEQDPVPMKDMDISRAVFLYDAEKSDDGRFCIRCGGESLLLEAGNLQRRNYWLRRLRQERRSFAGRCMYLVEHPELWPHFAVRGLTDCPHTGLLSPTHKSSTSQMRETADLQPVLLRHPASDDYHETYPSSSGGQGAQKLTSQGDGTSNLSPNTFSSLGKRIRHSFREKRRSLRLSGDAAHGSNPSATSCDGCKQFSSQVLVLQEDLKATEDGYEASRQVIEILQAQVEVLTREKEVLLEANKRALKSGETEILEILQEKEVGLTTLEQQCRKLGTQVEQLQNDAATYRELLQAKDGAIVELTNRLDDCKTGGMGKRSVPVQTDKTGESVGDALEAYTSQNKFLNEELLEINQLLQESVNREDKLLVEASEWEARFYQIHSKYMLLLNELQTPENSQNSPRFRELVARLMGDSVTGSIPSLRCSNKTYNVYGFQQDVLPSDKPPVSQEYNTKQLAQWDGIVTSLESLELQHAPGLKALIRSGIPYHHRGRVWKAVMDQRLQGFQNYCEPEFYKTLFQVASQPHVSPAAKQIETDLLRTLPNNKHYECMNADGIPKLRRVLLAFSIYNADVGYCQGLNRIVAILLLFLSEEDAFWGLVYIVEKLMPSDYYGQQLTGAQVDQRVLKDLIAEKLPRLASHLADYSVDISLVTFNWFLCIFVDSLPVDLFLQVWDAFLFEGSKVLFRYALAVLKMFEGDVLQHTDYVGILTALKKRVENITDVDEVARVAFQDLNPFPMKIISQKREYHRKSLKVMRKKDKADVRDYN</sequence>
<dbReference type="SUPFAM" id="SSF47923">
    <property type="entry name" value="Ypt/Rab-GAP domain of gyp1p"/>
    <property type="match status" value="2"/>
</dbReference>
<dbReference type="OrthoDB" id="294251at2759"/>
<dbReference type="PANTHER" id="PTHR47219">
    <property type="entry name" value="RAB GTPASE-ACTIVATING PROTEIN 1-LIKE"/>
    <property type="match status" value="1"/>
</dbReference>
<dbReference type="Pfam" id="PF00169">
    <property type="entry name" value="PH"/>
    <property type="match status" value="1"/>
</dbReference>
<accession>A0A6L2Q251</accession>
<dbReference type="InterPro" id="IPR001849">
    <property type="entry name" value="PH_domain"/>
</dbReference>
<feature type="region of interest" description="Disordered" evidence="2">
    <location>
        <begin position="170"/>
        <end position="206"/>
    </location>
</feature>
<dbReference type="Proteomes" id="UP000502823">
    <property type="component" value="Unassembled WGS sequence"/>
</dbReference>
<dbReference type="GO" id="GO:0005096">
    <property type="term" value="F:GTPase activator activity"/>
    <property type="evidence" value="ECO:0007669"/>
    <property type="project" value="TreeGrafter"/>
</dbReference>
<dbReference type="InterPro" id="IPR050302">
    <property type="entry name" value="Rab_GAP_TBC_domain"/>
</dbReference>
<feature type="coiled-coil region" evidence="1">
    <location>
        <begin position="383"/>
        <end position="410"/>
    </location>
</feature>
<proteinExistence type="predicted"/>
<feature type="domain" description="Rab-GAP TBC" evidence="3">
    <location>
        <begin position="531"/>
        <end position="726"/>
    </location>
</feature>
<name>A0A6L2Q251_COPFO</name>
<dbReference type="InParanoid" id="A0A6L2Q251"/>
<comment type="caution">
    <text evidence="4">The sequence shown here is derived from an EMBL/GenBank/DDBJ whole genome shotgun (WGS) entry which is preliminary data.</text>
</comment>
<dbReference type="SMART" id="SM00233">
    <property type="entry name" value="PH"/>
    <property type="match status" value="1"/>
</dbReference>
<protein>
    <recommendedName>
        <fullName evidence="3">Rab-GAP TBC domain-containing protein</fullName>
    </recommendedName>
</protein>
<dbReference type="AlphaFoldDB" id="A0A6L2Q251"/>
<dbReference type="InterPro" id="IPR011993">
    <property type="entry name" value="PH-like_dom_sf"/>
</dbReference>
<feature type="region of interest" description="Disordered" evidence="2">
    <location>
        <begin position="219"/>
        <end position="239"/>
    </location>
</feature>
<evidence type="ECO:0000313" key="4">
    <source>
        <dbReference type="EMBL" id="GFG38554.1"/>
    </source>
</evidence>
<dbReference type="Gene3D" id="1.10.472.80">
    <property type="entry name" value="Ypt/Rab-GAP domain of gyp1p, domain 3"/>
    <property type="match status" value="1"/>
</dbReference>
<dbReference type="Gene3D" id="1.10.10.750">
    <property type="entry name" value="Ypt/Rab-GAP domain of gyp1p, domain 1"/>
    <property type="match status" value="1"/>
</dbReference>
<dbReference type="InterPro" id="IPR000195">
    <property type="entry name" value="Rab-GAP-TBC_dom"/>
</dbReference>
<feature type="coiled-coil region" evidence="1">
    <location>
        <begin position="263"/>
        <end position="340"/>
    </location>
</feature>
<dbReference type="Gene3D" id="1.10.8.270">
    <property type="entry name" value="putative rabgap domain of human tbc1 domain family member 14 like domains"/>
    <property type="match status" value="1"/>
</dbReference>
<evidence type="ECO:0000313" key="5">
    <source>
        <dbReference type="Proteomes" id="UP000502823"/>
    </source>
</evidence>